<keyword evidence="1 5" id="KW-0645">Protease</keyword>
<dbReference type="CDD" id="cd04268">
    <property type="entry name" value="ZnMc_MMP_like"/>
    <property type="match status" value="1"/>
</dbReference>
<dbReference type="SUPFAM" id="SSF55486">
    <property type="entry name" value="Metalloproteases ('zincins'), catalytic domain"/>
    <property type="match status" value="1"/>
</dbReference>
<evidence type="ECO:0000313" key="5">
    <source>
        <dbReference type="EMBL" id="RDY80770.1"/>
    </source>
</evidence>
<dbReference type="GO" id="GO:0008270">
    <property type="term" value="F:zinc ion binding"/>
    <property type="evidence" value="ECO:0007669"/>
    <property type="project" value="InterPro"/>
</dbReference>
<keyword evidence="4" id="KW-0862">Zinc</keyword>
<dbReference type="GO" id="GO:0031012">
    <property type="term" value="C:extracellular matrix"/>
    <property type="evidence" value="ECO:0007669"/>
    <property type="project" value="InterPro"/>
</dbReference>
<dbReference type="AlphaFoldDB" id="A0A0H1GSQ7"/>
<dbReference type="Proteomes" id="UP000256718">
    <property type="component" value="Unassembled WGS sequence"/>
</dbReference>
<protein>
    <submittedName>
        <fullName evidence="5">Zn-dependent protease</fullName>
    </submittedName>
</protein>
<reference evidence="5 6" key="1">
    <citation type="journal article" date="2018" name="Emerg. Microbes Infect.">
        <title>Phenotypic and molecular analysis of nontypeable Group B streptococci: identification of cps2a and hybrid cps2a/cps5 Group B streptococcal capsule gene clusters.</title>
        <authorList>
            <person name="Alhhazmi A."/>
            <person name="Tyrrell G.J."/>
        </authorList>
    </citation>
    <scope>NUCLEOTIDE SEQUENCE [LARGE SCALE GENOMIC DNA]</scope>
    <source>
        <strain evidence="5 6">PLGBS17</strain>
    </source>
</reference>
<organism evidence="5 6">
    <name type="scientific">Streptococcus agalactiae</name>
    <dbReference type="NCBI Taxonomy" id="1311"/>
    <lineage>
        <taxon>Bacteria</taxon>
        <taxon>Bacillati</taxon>
        <taxon>Bacillota</taxon>
        <taxon>Bacilli</taxon>
        <taxon>Lactobacillales</taxon>
        <taxon>Streptococcaceae</taxon>
        <taxon>Streptococcus</taxon>
    </lineage>
</organism>
<dbReference type="GO" id="GO:0004222">
    <property type="term" value="F:metalloendopeptidase activity"/>
    <property type="evidence" value="ECO:0007669"/>
    <property type="project" value="InterPro"/>
</dbReference>
<evidence type="ECO:0000256" key="3">
    <source>
        <dbReference type="ARBA" id="ARBA00022801"/>
    </source>
</evidence>
<keyword evidence="3" id="KW-0378">Hydrolase</keyword>
<comment type="caution">
    <text evidence="5">The sequence shown here is derived from an EMBL/GenBank/DDBJ whole genome shotgun (WGS) entry which is preliminary data.</text>
</comment>
<keyword evidence="2" id="KW-0479">Metal-binding</keyword>
<evidence type="ECO:0000313" key="6">
    <source>
        <dbReference type="Proteomes" id="UP000256718"/>
    </source>
</evidence>
<dbReference type="Pfam" id="PF00413">
    <property type="entry name" value="Peptidase_M10"/>
    <property type="match status" value="1"/>
</dbReference>
<name>A0A0H1GSQ7_STRAG</name>
<evidence type="ECO:0000256" key="1">
    <source>
        <dbReference type="ARBA" id="ARBA00022670"/>
    </source>
</evidence>
<dbReference type="GO" id="GO:0006508">
    <property type="term" value="P:proteolysis"/>
    <property type="evidence" value="ECO:0007669"/>
    <property type="project" value="UniProtKB-KW"/>
</dbReference>
<proteinExistence type="predicted"/>
<dbReference type="InterPro" id="IPR024079">
    <property type="entry name" value="MetalloPept_cat_dom_sf"/>
</dbReference>
<dbReference type="InterPro" id="IPR001818">
    <property type="entry name" value="Pept_M10_metallopeptidase"/>
</dbReference>
<gene>
    <name evidence="5" type="ORF">C4618_07250</name>
</gene>
<evidence type="ECO:0000256" key="2">
    <source>
        <dbReference type="ARBA" id="ARBA00022723"/>
    </source>
</evidence>
<evidence type="ECO:0000256" key="4">
    <source>
        <dbReference type="ARBA" id="ARBA00022833"/>
    </source>
</evidence>
<accession>A0A0H1GSQ7</accession>
<dbReference type="Gene3D" id="3.40.390.10">
    <property type="entry name" value="Collagenase (Catalytic Domain)"/>
    <property type="match status" value="1"/>
</dbReference>
<dbReference type="EMBL" id="QHGZ01000159">
    <property type="protein sequence ID" value="RDY80770.1"/>
    <property type="molecule type" value="Genomic_DNA"/>
</dbReference>
<sequence>MRTLFRMIFAIPKFIFRLVWNIIWGIFKTVLVIAIILFGLYYYANHSQSEFANQLSDIIQTGKTFLNFADTNQFKNSFANLATDNVHHSENTRWDKNQATIYIATRDSELVSAYKQAISNWNATGAFVLQTTDNPNADIIAKDYSDAKTQAAGVAETEKNALTNRISKVTVKLNTFYLKNKQFGYDHTRIVNTAEHELGHALGLGHNDQQHSVMQSKGSHYGIQEVDIQTLKNLYA</sequence>
<dbReference type="RefSeq" id="WP_001259494.1">
    <property type="nucleotide sequence ID" value="NZ_CAXOLC010000012.1"/>
</dbReference>